<evidence type="ECO:0000256" key="2">
    <source>
        <dbReference type="SAM" id="SignalP"/>
    </source>
</evidence>
<dbReference type="AlphaFoldDB" id="C0C1X3"/>
<dbReference type="STRING" id="553973.CLOHYLEM_06144"/>
<gene>
    <name evidence="3" type="ORF">CLOHYLEM_06144</name>
</gene>
<dbReference type="EMBL" id="ABYI02000022">
    <property type="protein sequence ID" value="EEG74137.1"/>
    <property type="molecule type" value="Genomic_DNA"/>
</dbReference>
<feature type="compositionally biased region" description="Acidic residues" evidence="1">
    <location>
        <begin position="41"/>
        <end position="62"/>
    </location>
</feature>
<reference evidence="3" key="2">
    <citation type="submission" date="2013-06" db="EMBL/GenBank/DDBJ databases">
        <title>Draft genome sequence of Clostridium hylemonae (DSM 15053).</title>
        <authorList>
            <person name="Sudarsanam P."/>
            <person name="Ley R."/>
            <person name="Guruge J."/>
            <person name="Turnbaugh P.J."/>
            <person name="Mahowald M."/>
            <person name="Liep D."/>
            <person name="Gordon J."/>
        </authorList>
    </citation>
    <scope>NUCLEOTIDE SEQUENCE</scope>
    <source>
        <strain evidence="3">DSM 15053</strain>
    </source>
</reference>
<keyword evidence="4" id="KW-1185">Reference proteome</keyword>
<dbReference type="Proteomes" id="UP000004893">
    <property type="component" value="Unassembled WGS sequence"/>
</dbReference>
<evidence type="ECO:0000313" key="4">
    <source>
        <dbReference type="Proteomes" id="UP000004893"/>
    </source>
</evidence>
<feature type="compositionally biased region" description="Acidic residues" evidence="1">
    <location>
        <begin position="68"/>
        <end position="81"/>
    </location>
</feature>
<name>C0C1X3_9FIRM</name>
<reference evidence="3" key="1">
    <citation type="submission" date="2009-02" db="EMBL/GenBank/DDBJ databases">
        <authorList>
            <person name="Fulton L."/>
            <person name="Clifton S."/>
            <person name="Fulton B."/>
            <person name="Xu J."/>
            <person name="Minx P."/>
            <person name="Pepin K.H."/>
            <person name="Johnson M."/>
            <person name="Bhonagiri V."/>
            <person name="Nash W.E."/>
            <person name="Mardis E.R."/>
            <person name="Wilson R.K."/>
        </authorList>
    </citation>
    <scope>NUCLEOTIDE SEQUENCE [LARGE SCALE GENOMIC DNA]</scope>
    <source>
        <strain evidence="3">DSM 15053</strain>
    </source>
</reference>
<dbReference type="OrthoDB" id="837043at2"/>
<feature type="chain" id="PRO_5039330604" description="CR-type domain-containing protein" evidence="2">
    <location>
        <begin position="21"/>
        <end position="243"/>
    </location>
</feature>
<feature type="region of interest" description="Disordered" evidence="1">
    <location>
        <begin position="147"/>
        <end position="172"/>
    </location>
</feature>
<evidence type="ECO:0000256" key="1">
    <source>
        <dbReference type="SAM" id="MobiDB-lite"/>
    </source>
</evidence>
<organism evidence="3 4">
    <name type="scientific">[Clostridium] hylemonae DSM 15053</name>
    <dbReference type="NCBI Taxonomy" id="553973"/>
    <lineage>
        <taxon>Bacteria</taxon>
        <taxon>Bacillati</taxon>
        <taxon>Bacillota</taxon>
        <taxon>Clostridia</taxon>
        <taxon>Lachnospirales</taxon>
        <taxon>Lachnospiraceae</taxon>
    </lineage>
</organism>
<feature type="region of interest" description="Disordered" evidence="1">
    <location>
        <begin position="22"/>
        <end position="88"/>
    </location>
</feature>
<evidence type="ECO:0008006" key="5">
    <source>
        <dbReference type="Google" id="ProtNLM"/>
    </source>
</evidence>
<proteinExistence type="predicted"/>
<keyword evidence="2" id="KW-0732">Signal</keyword>
<feature type="signal peptide" evidence="2">
    <location>
        <begin position="1"/>
        <end position="20"/>
    </location>
</feature>
<dbReference type="HOGENOM" id="CLU_1141009_0_0_9"/>
<dbReference type="RefSeq" id="WP_006443496.1">
    <property type="nucleotide sequence ID" value="NZ_CP036524.1"/>
</dbReference>
<dbReference type="InterPro" id="IPR036410">
    <property type="entry name" value="HSP_DnaJ_Cys-rich_dom_sf"/>
</dbReference>
<comment type="caution">
    <text evidence="3">The sequence shown here is derived from an EMBL/GenBank/DDBJ whole genome shotgun (WGS) entry which is preliminary data.</text>
</comment>
<dbReference type="PROSITE" id="PS51257">
    <property type="entry name" value="PROKAR_LIPOPROTEIN"/>
    <property type="match status" value="1"/>
</dbReference>
<accession>C0C1X3</accession>
<feature type="compositionally biased region" description="Low complexity" evidence="1">
    <location>
        <begin position="148"/>
        <end position="158"/>
    </location>
</feature>
<dbReference type="SUPFAM" id="SSF57938">
    <property type="entry name" value="DnaJ/Hsp40 cysteine-rich domain"/>
    <property type="match status" value="1"/>
</dbReference>
<evidence type="ECO:0000313" key="3">
    <source>
        <dbReference type="EMBL" id="EEG74137.1"/>
    </source>
</evidence>
<protein>
    <recommendedName>
        <fullName evidence="5">CR-type domain-containing protein</fullName>
    </recommendedName>
</protein>
<feature type="compositionally biased region" description="Basic and acidic residues" evidence="1">
    <location>
        <begin position="26"/>
        <end position="40"/>
    </location>
</feature>
<sequence length="243" mass="25105">MKRLRCLPVLLLITALVLTACSGSPPDEKSLQEIKDKVEGNEQEDETAGQEEEPDGESEDADSSGADETADGAETEEEPVQEPEIPEKITCPTCKGAGQNFCTICEGKGKVEGTQFVPGYKCTYCKGTGYSSCWTCGGTGQADNPEYSAQTGTQDGQAGSAGGSGNRVSPDFSYDRSPSVCTKCKGAGTVMCTSCKGVGKKYTTKSSANYGSGSSSYTETTTCRLCGGSGSAVCTLCGGTGEH</sequence>